<evidence type="ECO:0000313" key="1">
    <source>
        <dbReference type="EMBL" id="GAM74817.1"/>
    </source>
</evidence>
<dbReference type="STRING" id="1481914.JCM19241_1160"/>
<organism evidence="1 2">
    <name type="scientific">Vibrio ishigakensis</name>
    <dbReference type="NCBI Taxonomy" id="1481914"/>
    <lineage>
        <taxon>Bacteria</taxon>
        <taxon>Pseudomonadati</taxon>
        <taxon>Pseudomonadota</taxon>
        <taxon>Gammaproteobacteria</taxon>
        <taxon>Vibrionales</taxon>
        <taxon>Vibrionaceae</taxon>
        <taxon>Vibrio</taxon>
    </lineage>
</organism>
<dbReference type="Proteomes" id="UP000031666">
    <property type="component" value="Unassembled WGS sequence"/>
</dbReference>
<evidence type="ECO:0000313" key="2">
    <source>
        <dbReference type="Proteomes" id="UP000031666"/>
    </source>
</evidence>
<sequence>MRKLILSLVFVVLVSIALLGWSISHIASEKVDGPNLNERIAALQLLGVDLSRSLDIDSLDCSCI</sequence>
<reference evidence="1 2" key="1">
    <citation type="submission" date="2015-01" db="EMBL/GenBank/DDBJ databases">
        <title>Vibrio sp. C94 JCM 19241 whole genome shotgun sequence.</title>
        <authorList>
            <person name="Sawabe T."/>
            <person name="Meirelles P."/>
            <person name="Feng G."/>
            <person name="Sayaka M."/>
            <person name="Hattori M."/>
            <person name="Ohkuma M."/>
        </authorList>
    </citation>
    <scope>NUCLEOTIDE SEQUENCE [LARGE SCALE GENOMIC DNA]</scope>
    <source>
        <strain evidence="2">JCM 19241</strain>
    </source>
</reference>
<proteinExistence type="predicted"/>
<accession>A0A0B8QD26</accession>
<gene>
    <name evidence="1" type="ORF">JCM19241_1160</name>
</gene>
<reference evidence="1 2" key="2">
    <citation type="submission" date="2015-01" db="EMBL/GenBank/DDBJ databases">
        <authorList>
            <consortium name="NBRP consortium"/>
            <person name="Sawabe T."/>
            <person name="Meirelles P."/>
            <person name="Feng G."/>
            <person name="Sayaka M."/>
            <person name="Hattori M."/>
            <person name="Ohkuma M."/>
        </authorList>
    </citation>
    <scope>NUCLEOTIDE SEQUENCE [LARGE SCALE GENOMIC DNA]</scope>
    <source>
        <strain evidence="2">JCM 19241</strain>
    </source>
</reference>
<name>A0A0B8QD26_9VIBR</name>
<dbReference type="EMBL" id="BBSC01000003">
    <property type="protein sequence ID" value="GAM74817.1"/>
    <property type="molecule type" value="Genomic_DNA"/>
</dbReference>
<protein>
    <submittedName>
        <fullName evidence="1">Uncharacterized protein</fullName>
    </submittedName>
</protein>
<dbReference type="AlphaFoldDB" id="A0A0B8QD26"/>
<comment type="caution">
    <text evidence="1">The sequence shown here is derived from an EMBL/GenBank/DDBJ whole genome shotgun (WGS) entry which is preliminary data.</text>
</comment>